<dbReference type="EMBL" id="MU069585">
    <property type="protein sequence ID" value="KAF5838247.1"/>
    <property type="molecule type" value="Genomic_DNA"/>
</dbReference>
<comment type="caution">
    <text evidence="2">The sequence shown here is derived from an EMBL/GenBank/DDBJ whole genome shotgun (WGS) entry which is preliminary data.</text>
</comment>
<feature type="compositionally biased region" description="Basic residues" evidence="1">
    <location>
        <begin position="406"/>
        <end position="418"/>
    </location>
</feature>
<gene>
    <name evidence="2" type="ORF">DUNSADRAFT_3162</name>
</gene>
<accession>A0ABQ7GUE8</accession>
<name>A0ABQ7GUE8_DUNSA</name>
<feature type="region of interest" description="Disordered" evidence="1">
    <location>
        <begin position="599"/>
        <end position="661"/>
    </location>
</feature>
<organism evidence="2 3">
    <name type="scientific">Dunaliella salina</name>
    <name type="common">Green alga</name>
    <name type="synonym">Protococcus salinus</name>
    <dbReference type="NCBI Taxonomy" id="3046"/>
    <lineage>
        <taxon>Eukaryota</taxon>
        <taxon>Viridiplantae</taxon>
        <taxon>Chlorophyta</taxon>
        <taxon>core chlorophytes</taxon>
        <taxon>Chlorophyceae</taxon>
        <taxon>CS clade</taxon>
        <taxon>Chlamydomonadales</taxon>
        <taxon>Dunaliellaceae</taxon>
        <taxon>Dunaliella</taxon>
    </lineage>
</organism>
<feature type="compositionally biased region" description="Low complexity" evidence="1">
    <location>
        <begin position="477"/>
        <end position="488"/>
    </location>
</feature>
<feature type="compositionally biased region" description="Low complexity" evidence="1">
    <location>
        <begin position="443"/>
        <end position="456"/>
    </location>
</feature>
<feature type="compositionally biased region" description="Polar residues" evidence="1">
    <location>
        <begin position="260"/>
        <end position="270"/>
    </location>
</feature>
<evidence type="ECO:0000313" key="2">
    <source>
        <dbReference type="EMBL" id="KAF5838247.1"/>
    </source>
</evidence>
<feature type="region of interest" description="Disordered" evidence="1">
    <location>
        <begin position="60"/>
        <end position="119"/>
    </location>
</feature>
<dbReference type="Proteomes" id="UP000815325">
    <property type="component" value="Unassembled WGS sequence"/>
</dbReference>
<protein>
    <submittedName>
        <fullName evidence="2">Uncharacterized protein</fullName>
    </submittedName>
</protein>
<proteinExistence type="predicted"/>
<feature type="compositionally biased region" description="Low complexity" evidence="1">
    <location>
        <begin position="419"/>
        <end position="428"/>
    </location>
</feature>
<sequence length="717" mass="77164">MSIHGVPHARSPHLPILMLIHARRSISAANARLDTDAVLPPYPPSPTQQPLASEVRASLGALNHSPPTPGSSPASLPARPSSISAPAGLQQGTTESPVQEMGHQLDQMPAGPRQATTEQATIPQPYQVPAGPQQATTEQATIPQLYQVPAGPQQATTHVQGKGHQLGHMTAERQQDASAMHLTWLPALGLAAAALHELLTQLSTHSTRSMEVQAWQVAGAYCHSALLVCELEATERAGRTFEAGTGDVTTEGLPGHGFDSSRSAGNANLQQEERQQLLKSDRAPAQWAAAEFNNGQWDQQRRVSTGVLPEAEAVIQRWRQQQGTSSRLVQDLRGQVEELTLQLGLHLFDRLPASSGYASLQMDSPVAEGAAMAAAAWLEDMLHTLASQGFSKEADAAIQRVAIKHGKARTQPVHHHHQQQQQQQQQQQRRQRRQGAQLAGSNQKQFQLQLQQQQKQSKSEPVLTTTEKPGRQSEVHSSNSSNSSTSSTGLLLPQLLDRLLLCLLPLCSPQPLPHIPSPASKPHTSKVRASSIKTVSHARAPAAQTHVHSSADDLRLSERLHSINLSRLLRSLDIMQLHLPPVWHRAAISVLSRELTSCSPSESSSATAAATPPSTAQHAATYPREALRTGTSLEPNESNSARAVTSSAAQHSTTDPHAAVKAASPAVSSSSSCMAWASSSLAHLVRVAAATHQHQHHRGHHNEEEDAVLTLSVVHWY</sequence>
<reference evidence="2" key="1">
    <citation type="submission" date="2017-08" db="EMBL/GenBank/DDBJ databases">
        <authorList>
            <person name="Polle J.E."/>
            <person name="Barry K."/>
            <person name="Cushman J."/>
            <person name="Schmutz J."/>
            <person name="Tran D."/>
            <person name="Hathwaick L.T."/>
            <person name="Yim W.C."/>
            <person name="Jenkins J."/>
            <person name="Mckie-Krisberg Z.M."/>
            <person name="Prochnik S."/>
            <person name="Lindquist E."/>
            <person name="Dockter R.B."/>
            <person name="Adam C."/>
            <person name="Molina H."/>
            <person name="Bunkerborg J."/>
            <person name="Jin E."/>
            <person name="Buchheim M."/>
            <person name="Magnuson J."/>
        </authorList>
    </citation>
    <scope>NUCLEOTIDE SEQUENCE</scope>
    <source>
        <strain evidence="2">CCAP 19/18</strain>
    </source>
</reference>
<feature type="region of interest" description="Disordered" evidence="1">
    <location>
        <begin position="244"/>
        <end position="277"/>
    </location>
</feature>
<feature type="region of interest" description="Disordered" evidence="1">
    <location>
        <begin position="406"/>
        <end position="488"/>
    </location>
</feature>
<evidence type="ECO:0000256" key="1">
    <source>
        <dbReference type="SAM" id="MobiDB-lite"/>
    </source>
</evidence>
<feature type="compositionally biased region" description="Low complexity" evidence="1">
    <location>
        <begin position="71"/>
        <end position="87"/>
    </location>
</feature>
<keyword evidence="3" id="KW-1185">Reference proteome</keyword>
<evidence type="ECO:0000313" key="3">
    <source>
        <dbReference type="Proteomes" id="UP000815325"/>
    </source>
</evidence>
<feature type="compositionally biased region" description="Polar residues" evidence="1">
    <location>
        <begin position="629"/>
        <end position="655"/>
    </location>
</feature>
<feature type="non-terminal residue" evidence="2">
    <location>
        <position position="1"/>
    </location>
</feature>
<feature type="compositionally biased region" description="Low complexity" evidence="1">
    <location>
        <begin position="599"/>
        <end position="621"/>
    </location>
</feature>